<dbReference type="RefSeq" id="WP_127458027.1">
    <property type="nucleotide sequence ID" value="NZ_JAROBY010000041.1"/>
</dbReference>
<name>A0ABU6DJ53_9BACL</name>
<comment type="caution">
    <text evidence="2">The sequence shown here is derived from an EMBL/GenBank/DDBJ whole genome shotgun (WGS) entry which is preliminary data.</text>
</comment>
<proteinExistence type="predicted"/>
<dbReference type="Proteomes" id="UP001355653">
    <property type="component" value="Unassembled WGS sequence"/>
</dbReference>
<gene>
    <name evidence="2" type="ORF">P5G65_24230</name>
</gene>
<evidence type="ECO:0000259" key="1">
    <source>
        <dbReference type="SMART" id="SM00953"/>
    </source>
</evidence>
<protein>
    <submittedName>
        <fullName evidence="2">RES family NAD+ phosphorylase</fullName>
    </submittedName>
</protein>
<dbReference type="SMART" id="SM00953">
    <property type="entry name" value="RES"/>
    <property type="match status" value="1"/>
</dbReference>
<sequence length="380" mass="43155">MSVCCVKCFQDNFIRNKIFGYKTRGDCSYCGNKSQSVIPVYELTSDFEVFFNIYDRSQKGGHWESYIPSNAIFGIDDVEDIIFSDLKPLHQHIQNDWSVFSGILPEGIRIQLLSDIYSFSKITTDWNLGVKCSSVTTIECARFYDNIITDDDKRSLWGIFCKEIKTQNRFILRSTPIKEIIDLLDTKRVKLNVGEHFFRARVGFDVDNNKNPISYPKEKLGMAPAKLVSDGRANPRGISYLYTASDIDTAISEVRPWKSALVSVATFKLNKELEIVDLTLSEIESPFQTVDLRDAIQLQQLLEAISMEFSKPVGPSDSGIDYLPTQYIAELIKSNRFAGFKFKSSIANGNNYVFFGNEALEIIETSLHRVNEIQISQSPV</sequence>
<evidence type="ECO:0000313" key="3">
    <source>
        <dbReference type="Proteomes" id="UP001355653"/>
    </source>
</evidence>
<organism evidence="2 3">
    <name type="scientific">Paenibacillus chondroitinus</name>
    <dbReference type="NCBI Taxonomy" id="59842"/>
    <lineage>
        <taxon>Bacteria</taxon>
        <taxon>Bacillati</taxon>
        <taxon>Bacillota</taxon>
        <taxon>Bacilli</taxon>
        <taxon>Bacillales</taxon>
        <taxon>Paenibacillaceae</taxon>
        <taxon>Paenibacillus</taxon>
    </lineage>
</organism>
<accession>A0ABU6DJ53</accession>
<reference evidence="2 3" key="1">
    <citation type="submission" date="2023-03" db="EMBL/GenBank/DDBJ databases">
        <title>Bacillus Genome Sequencing.</title>
        <authorList>
            <person name="Dunlap C."/>
        </authorList>
    </citation>
    <scope>NUCLEOTIDE SEQUENCE [LARGE SCALE GENOMIC DNA]</scope>
    <source>
        <strain evidence="2 3">NRS-1351</strain>
    </source>
</reference>
<evidence type="ECO:0000313" key="2">
    <source>
        <dbReference type="EMBL" id="MEB4797013.1"/>
    </source>
</evidence>
<dbReference type="Pfam" id="PF08808">
    <property type="entry name" value="RES"/>
    <property type="match status" value="1"/>
</dbReference>
<dbReference type="EMBL" id="JAROBY010000041">
    <property type="protein sequence ID" value="MEB4797013.1"/>
    <property type="molecule type" value="Genomic_DNA"/>
</dbReference>
<dbReference type="InterPro" id="IPR014914">
    <property type="entry name" value="RES_dom"/>
</dbReference>
<feature type="domain" description="RES" evidence="1">
    <location>
        <begin position="216"/>
        <end position="366"/>
    </location>
</feature>
<keyword evidence="3" id="KW-1185">Reference proteome</keyword>